<feature type="coiled-coil region" evidence="8">
    <location>
        <begin position="1186"/>
        <end position="1216"/>
    </location>
</feature>
<reference evidence="13" key="1">
    <citation type="submission" date="2025-08" db="UniProtKB">
        <authorList>
            <consortium name="RefSeq"/>
        </authorList>
    </citation>
    <scope>IDENTIFICATION</scope>
    <source>
        <tissue evidence="13">Tentacle</tissue>
    </source>
</reference>
<proteinExistence type="inferred from homology"/>
<evidence type="ECO:0000256" key="5">
    <source>
        <dbReference type="ARBA" id="ARBA00022553"/>
    </source>
</evidence>
<dbReference type="RefSeq" id="XP_031554954.1">
    <property type="nucleotide sequence ID" value="XM_031699094.1"/>
</dbReference>
<gene>
    <name evidence="13" type="primary">LOC116291869</name>
</gene>
<feature type="region of interest" description="Disordered" evidence="9">
    <location>
        <begin position="928"/>
        <end position="953"/>
    </location>
</feature>
<accession>A0A6P8HEV3</accession>
<evidence type="ECO:0000256" key="2">
    <source>
        <dbReference type="ARBA" id="ARBA00006469"/>
    </source>
</evidence>
<dbReference type="KEGG" id="aten:116291869"/>
<organism evidence="12 13">
    <name type="scientific">Actinia tenebrosa</name>
    <name type="common">Australian red waratah sea anemone</name>
    <dbReference type="NCBI Taxonomy" id="6105"/>
    <lineage>
        <taxon>Eukaryota</taxon>
        <taxon>Metazoa</taxon>
        <taxon>Cnidaria</taxon>
        <taxon>Anthozoa</taxon>
        <taxon>Hexacorallia</taxon>
        <taxon>Actiniaria</taxon>
        <taxon>Actiniidae</taxon>
        <taxon>Actinia</taxon>
    </lineage>
</organism>
<evidence type="ECO:0000256" key="1">
    <source>
        <dbReference type="ARBA" id="ARBA00004245"/>
    </source>
</evidence>
<dbReference type="GO" id="GO:0030864">
    <property type="term" value="C:cortical actin cytoskeleton"/>
    <property type="evidence" value="ECO:0007669"/>
    <property type="project" value="TreeGrafter"/>
</dbReference>
<feature type="compositionally biased region" description="Polar residues" evidence="9">
    <location>
        <begin position="192"/>
        <end position="201"/>
    </location>
</feature>
<dbReference type="GO" id="GO:0005912">
    <property type="term" value="C:adherens junction"/>
    <property type="evidence" value="ECO:0007669"/>
    <property type="project" value="TreeGrafter"/>
</dbReference>
<evidence type="ECO:0000259" key="11">
    <source>
        <dbReference type="PROSITE" id="PS51307"/>
    </source>
</evidence>
<dbReference type="SUPFAM" id="SSF50156">
    <property type="entry name" value="PDZ domain-like"/>
    <property type="match status" value="1"/>
</dbReference>
<dbReference type="InterPro" id="IPR027685">
    <property type="entry name" value="Shroom_fam"/>
</dbReference>
<dbReference type="PANTHER" id="PTHR15012:SF32">
    <property type="entry name" value="PROTEIN SHROOM"/>
    <property type="match status" value="1"/>
</dbReference>
<feature type="region of interest" description="Disordered" evidence="9">
    <location>
        <begin position="260"/>
        <end position="297"/>
    </location>
</feature>
<keyword evidence="6" id="KW-0009">Actin-binding</keyword>
<dbReference type="PROSITE" id="PS51307">
    <property type="entry name" value="ASD2"/>
    <property type="match status" value="1"/>
</dbReference>
<dbReference type="PROSITE" id="PS50106">
    <property type="entry name" value="PDZ"/>
    <property type="match status" value="1"/>
</dbReference>
<evidence type="ECO:0000313" key="13">
    <source>
        <dbReference type="RefSeq" id="XP_031554954.1"/>
    </source>
</evidence>
<feature type="compositionally biased region" description="Polar residues" evidence="9">
    <location>
        <begin position="571"/>
        <end position="590"/>
    </location>
</feature>
<evidence type="ECO:0000256" key="4">
    <source>
        <dbReference type="ARBA" id="ARBA00022490"/>
    </source>
</evidence>
<evidence type="ECO:0000259" key="10">
    <source>
        <dbReference type="PROSITE" id="PS50106"/>
    </source>
</evidence>
<feature type="domain" description="PDZ" evidence="10">
    <location>
        <begin position="16"/>
        <end position="97"/>
    </location>
</feature>
<evidence type="ECO:0000256" key="6">
    <source>
        <dbReference type="ARBA" id="ARBA00023203"/>
    </source>
</evidence>
<feature type="compositionally biased region" description="Polar residues" evidence="9">
    <location>
        <begin position="464"/>
        <end position="473"/>
    </location>
</feature>
<sequence length="1368" mass="154058">MMETLLSRENINDKGTFNVHLTGGSPWGFTLHGGREFNSRLCISKITPGGKADKSKGLQVGDEVVAINNMECSARAEAIEQVRCSRQSLNLTIKRENSKQNGFQGRTNNNHPLPNLYKTALEVAVETNDFYKTYSVDPYMYKRIALHSKDGASWTTHVDTELSASNEDLLESYRNQGSIVGSDEALDRNRGAKSSVTNGRISPQDKENQNSIPPINRQVTNSLHSRAKSWSEHRGQSLPENLFHKRTYTSPDHIQKVKIRSANISSSSSTFSSPKDDGRQQSRISPAKHSPRRQRLIEPEVHNAGDDWVDRWLRNDKQNITLEENVSVKNVRSKFEEGNEHVEGDKHIDVPNMPAHNKSNFSRSKSFSGRPSYGVVFGTTAVKSKDHSQITAFQAPLPPARYSSSDLLKEKARPGLAAADSWQSSTISLPVDMESSSRLVTTIQEEKQPLEVRLSRKSLGPISMVSSTSSLDTVGSFDRRQGPAPPPRRSASKILSSFRSTRGKRMHPHTASSGTTREAFKSSVRNEIPNHMSSKSWPIDHHGNELQTLPSKDANRQSWHSQEPADKHGQWGNSPVEQPSKTGQTGSKFNSSVVVTSIRTSTSSSTSEDTFSKPKIHRSTFLELQPPVATFEAVRPQSARAGVRPVQEKQPSTQLTQEKPSTQPHQVKPWSLQEEAQSLSNRIEDTQILQRLMKDNEANSEPTSVKTRIQTFEKSSSHPNLLEEPEVSQLRPRSNHPKQRSWDNTYSHSDRKSPKDTKAEASAPERMAASPEKHHHASPEVVAASKHREQVSTVKSNETEAGFVPIKVTSMVKELEKSESPMKLSARISCNIKDETIPKSSSASIAKDEGSPILEEITRTQSTSLQEKEVLMEEMFKRLEDNKESNISSKKLDESNNNFVIHQRRSHKTPVYSVGDDDVFLGLTDDDLLPPPPPPLDFETSHDDLPLPTPPREMLESPLRAEIVSKDRERKFIEVKAVEHTIQKLETPRWGDIPSEKKKLSYSEEKADEEKTVTKKAIAEKSPQRKEKSKEDEPYKYGIEKPFRYEGDMEVLKEKNTRNYELRYENDRESPEDIDFIKTESKPDEDSNLYENEYGSLEKSTDISFETSRSEHGGTTKSPPPPPLVITSTPTSNTQEADDGSSPDNDMAGNTSPFSGSSLSTPSSSRPGSMVSPKLEALDKEKGQLIESMRKKIEDLKTQMNEISDEIEENEKLGEKVATQLEGKTTPSELSKYQRFTGELNKIVLLLLSLTQRMHRYENTLQELDMSEEADRQQRDILLDKIEHVKAQYQEACKIKEVNDKRGEVVSKFLENYLNEDEFADFQYYIDMKTQLALMHAEIKDKVKMGEERLNALTTTSIDWNTLSLCNY</sequence>
<keyword evidence="5" id="KW-0597">Phosphoprotein</keyword>
<dbReference type="SMART" id="SM00228">
    <property type="entry name" value="PDZ"/>
    <property type="match status" value="1"/>
</dbReference>
<dbReference type="GO" id="GO:0007015">
    <property type="term" value="P:actin filament organization"/>
    <property type="evidence" value="ECO:0007669"/>
    <property type="project" value="TreeGrafter"/>
</dbReference>
<protein>
    <submittedName>
        <fullName evidence="13">Uncharacterized protein DDB_G0284459-like isoform X1</fullName>
    </submittedName>
</protein>
<feature type="region of interest" description="Disordered" evidence="9">
    <location>
        <begin position="634"/>
        <end position="670"/>
    </location>
</feature>
<dbReference type="OrthoDB" id="5986090at2759"/>
<comment type="subcellular location">
    <subcellularLocation>
        <location evidence="1">Cytoplasm</location>
        <location evidence="1">Cytoskeleton</location>
    </subcellularLocation>
</comment>
<feature type="compositionally biased region" description="Low complexity" evidence="9">
    <location>
        <begin position="1152"/>
        <end position="1173"/>
    </location>
</feature>
<name>A0A6P8HEV3_ACTTE</name>
<evidence type="ECO:0000256" key="8">
    <source>
        <dbReference type="SAM" id="Coils"/>
    </source>
</evidence>
<dbReference type="GO" id="GO:0051015">
    <property type="term" value="F:actin filament binding"/>
    <property type="evidence" value="ECO:0007669"/>
    <property type="project" value="InterPro"/>
</dbReference>
<dbReference type="FunFam" id="2.30.42.10:FF:000100">
    <property type="entry name" value="Shroom family member 2"/>
    <property type="match status" value="1"/>
</dbReference>
<dbReference type="InterPro" id="IPR036034">
    <property type="entry name" value="PDZ_sf"/>
</dbReference>
<feature type="compositionally biased region" description="Polar residues" evidence="9">
    <location>
        <begin position="545"/>
        <end position="561"/>
    </location>
</feature>
<comment type="similarity">
    <text evidence="2">Belongs to the shroom family.</text>
</comment>
<keyword evidence="4" id="KW-0963">Cytoplasm</keyword>
<evidence type="ECO:0000256" key="3">
    <source>
        <dbReference type="ARBA" id="ARBA00022473"/>
    </source>
</evidence>
<feature type="domain" description="ASD2" evidence="11">
    <location>
        <begin position="1060"/>
        <end position="1358"/>
    </location>
</feature>
<dbReference type="Pfam" id="PF00595">
    <property type="entry name" value="PDZ"/>
    <property type="match status" value="1"/>
</dbReference>
<keyword evidence="12" id="KW-1185">Reference proteome</keyword>
<keyword evidence="8" id="KW-0175">Coiled coil</keyword>
<feature type="compositionally biased region" description="Polar residues" evidence="9">
    <location>
        <begin position="1142"/>
        <end position="1151"/>
    </location>
</feature>
<keyword evidence="7" id="KW-0206">Cytoskeleton</keyword>
<evidence type="ECO:0000256" key="9">
    <source>
        <dbReference type="SAM" id="MobiDB-lite"/>
    </source>
</evidence>
<feature type="region of interest" description="Disordered" evidence="9">
    <location>
        <begin position="181"/>
        <end position="243"/>
    </location>
</feature>
<dbReference type="PANTHER" id="PTHR15012">
    <property type="entry name" value="APICAL PROTEIN/SHROOM-RELATED"/>
    <property type="match status" value="1"/>
</dbReference>
<feature type="compositionally biased region" description="Basic and acidic residues" evidence="9">
    <location>
        <begin position="748"/>
        <end position="759"/>
    </location>
</feature>
<dbReference type="GO" id="GO:0043296">
    <property type="term" value="C:apical junction complex"/>
    <property type="evidence" value="ECO:0007669"/>
    <property type="project" value="TreeGrafter"/>
</dbReference>
<feature type="region of interest" description="Disordered" evidence="9">
    <location>
        <begin position="694"/>
        <end position="787"/>
    </location>
</feature>
<dbReference type="Gene3D" id="6.10.250.3120">
    <property type="match status" value="1"/>
</dbReference>
<dbReference type="Pfam" id="PF08687">
    <property type="entry name" value="ASD2"/>
    <property type="match status" value="1"/>
</dbReference>
<feature type="compositionally biased region" description="Polar residues" evidence="9">
    <location>
        <begin position="699"/>
        <end position="719"/>
    </location>
</feature>
<evidence type="ECO:0000313" key="12">
    <source>
        <dbReference type="Proteomes" id="UP000515163"/>
    </source>
</evidence>
<feature type="region of interest" description="Disordered" evidence="9">
    <location>
        <begin position="988"/>
        <end position="1178"/>
    </location>
</feature>
<feature type="compositionally biased region" description="Basic and acidic residues" evidence="9">
    <location>
        <begin position="988"/>
        <end position="1085"/>
    </location>
</feature>
<keyword evidence="3" id="KW-0217">Developmental protein</keyword>
<dbReference type="InterPro" id="IPR014799">
    <property type="entry name" value="ASD2_dom"/>
</dbReference>
<evidence type="ECO:0000256" key="7">
    <source>
        <dbReference type="ARBA" id="ARBA00023212"/>
    </source>
</evidence>
<dbReference type="GeneID" id="116291869"/>
<dbReference type="InterPro" id="IPR001478">
    <property type="entry name" value="PDZ"/>
</dbReference>
<feature type="compositionally biased region" description="Polar residues" evidence="9">
    <location>
        <begin position="209"/>
        <end position="224"/>
    </location>
</feature>
<feature type="compositionally biased region" description="Polar residues" evidence="9">
    <location>
        <begin position="649"/>
        <end position="665"/>
    </location>
</feature>
<dbReference type="Proteomes" id="UP000515163">
    <property type="component" value="Unplaced"/>
</dbReference>
<feature type="region of interest" description="Disordered" evidence="9">
    <location>
        <begin position="463"/>
        <end position="590"/>
    </location>
</feature>
<dbReference type="InParanoid" id="A0A6P8HEV3"/>
<dbReference type="GO" id="GO:0016324">
    <property type="term" value="C:apical plasma membrane"/>
    <property type="evidence" value="ECO:0007669"/>
    <property type="project" value="TreeGrafter"/>
</dbReference>
<feature type="compositionally biased region" description="Low complexity" evidence="9">
    <location>
        <begin position="261"/>
        <end position="273"/>
    </location>
</feature>
<dbReference type="Gene3D" id="2.30.42.10">
    <property type="match status" value="1"/>
</dbReference>